<dbReference type="SUPFAM" id="SSF81606">
    <property type="entry name" value="PP2C-like"/>
    <property type="match status" value="1"/>
</dbReference>
<feature type="compositionally biased region" description="Low complexity" evidence="1">
    <location>
        <begin position="146"/>
        <end position="161"/>
    </location>
</feature>
<gene>
    <name evidence="3" type="ORF">GMARGA_LOCUS1777</name>
</gene>
<evidence type="ECO:0000313" key="4">
    <source>
        <dbReference type="Proteomes" id="UP000789901"/>
    </source>
</evidence>
<dbReference type="Proteomes" id="UP000789901">
    <property type="component" value="Unassembled WGS sequence"/>
</dbReference>
<reference evidence="3 4" key="1">
    <citation type="submission" date="2021-06" db="EMBL/GenBank/DDBJ databases">
        <authorList>
            <person name="Kallberg Y."/>
            <person name="Tangrot J."/>
            <person name="Rosling A."/>
        </authorList>
    </citation>
    <scope>NUCLEOTIDE SEQUENCE [LARGE SCALE GENOMIC DNA]</scope>
    <source>
        <strain evidence="3 4">120-4 pot B 10/14</strain>
    </source>
</reference>
<protein>
    <submittedName>
        <fullName evidence="3">31924_t:CDS:1</fullName>
    </submittedName>
</protein>
<dbReference type="CDD" id="cd00143">
    <property type="entry name" value="PP2Cc"/>
    <property type="match status" value="1"/>
</dbReference>
<dbReference type="Pfam" id="PF00481">
    <property type="entry name" value="PP2C"/>
    <property type="match status" value="1"/>
</dbReference>
<dbReference type="PANTHER" id="PTHR13832">
    <property type="entry name" value="PROTEIN PHOSPHATASE 2C"/>
    <property type="match status" value="1"/>
</dbReference>
<dbReference type="SMART" id="SM00332">
    <property type="entry name" value="PP2Cc"/>
    <property type="match status" value="1"/>
</dbReference>
<feature type="region of interest" description="Disordered" evidence="1">
    <location>
        <begin position="121"/>
        <end position="166"/>
    </location>
</feature>
<comment type="caution">
    <text evidence="3">The sequence shown here is derived from an EMBL/GenBank/DDBJ whole genome shotgun (WGS) entry which is preliminary data.</text>
</comment>
<dbReference type="PANTHER" id="PTHR13832:SF668">
    <property type="entry name" value="PROTEIN PHOSPHATASE 2C 39-RELATED"/>
    <property type="match status" value="1"/>
</dbReference>
<accession>A0ABM8W0B4</accession>
<dbReference type="InterPro" id="IPR001932">
    <property type="entry name" value="PPM-type_phosphatase-like_dom"/>
</dbReference>
<dbReference type="InterPro" id="IPR015655">
    <property type="entry name" value="PP2C"/>
</dbReference>
<keyword evidence="4" id="KW-1185">Reference proteome</keyword>
<feature type="non-terminal residue" evidence="3">
    <location>
        <position position="610"/>
    </location>
</feature>
<evidence type="ECO:0000259" key="2">
    <source>
        <dbReference type="PROSITE" id="PS51746"/>
    </source>
</evidence>
<name>A0ABM8W0B4_GIGMA</name>
<dbReference type="InterPro" id="IPR036457">
    <property type="entry name" value="PPM-type-like_dom_sf"/>
</dbReference>
<dbReference type="Gene3D" id="3.60.40.10">
    <property type="entry name" value="PPM-type phosphatase domain"/>
    <property type="match status" value="1"/>
</dbReference>
<dbReference type="PROSITE" id="PS51746">
    <property type="entry name" value="PPM_2"/>
    <property type="match status" value="1"/>
</dbReference>
<proteinExistence type="predicted"/>
<organism evidence="3 4">
    <name type="scientific">Gigaspora margarita</name>
    <dbReference type="NCBI Taxonomy" id="4874"/>
    <lineage>
        <taxon>Eukaryota</taxon>
        <taxon>Fungi</taxon>
        <taxon>Fungi incertae sedis</taxon>
        <taxon>Mucoromycota</taxon>
        <taxon>Glomeromycotina</taxon>
        <taxon>Glomeromycetes</taxon>
        <taxon>Diversisporales</taxon>
        <taxon>Gigasporaceae</taxon>
        <taxon>Gigaspora</taxon>
    </lineage>
</organism>
<feature type="region of interest" description="Disordered" evidence="1">
    <location>
        <begin position="364"/>
        <end position="386"/>
    </location>
</feature>
<evidence type="ECO:0000313" key="3">
    <source>
        <dbReference type="EMBL" id="CAG8492229.1"/>
    </source>
</evidence>
<dbReference type="EMBL" id="CAJVQB010000494">
    <property type="protein sequence ID" value="CAG8492229.1"/>
    <property type="molecule type" value="Genomic_DNA"/>
</dbReference>
<sequence>MHDIQTPDIASVERTFQGLELKAEQRDNGIFAAIVKALLSNSNQWMRAPDIVDRIRGWKLTTNDGQLSGKTPTSTIQGTISTALKLAKSRGCEEPIEKHQIKNLTYYRLSLHLFTDSRIRDSMNTIPPTPPPDPPRLAKDKKRSPTKPTRSTASSRSTSKRTTIDSDVNIITPKKIKISHNTSPTINLMDNEHNEHDSQFLIEPSVKKKSTKYQPSEDYGTPESGPIDFDINIVNGPKSFAIIQETGYSYPRLSRLRRSENRYPKSKCEDAFCVKDLRRSDGSFMARLFCLADGHGGSGCSEFLISRVPNRIQELLQEHPANFDNKDEQQWFREQMEHLVRKLDDEYVEAKRVEFRHWKSRREKQSDSNSISGRPTFILKDRNDTDSMPPVDDGSTIIINMFINDWLINVNVGDSRTFLACRGKNNKWSVEFASEDHKPYLERLALKIYSNGGIFVDSNDDPIKFDPTPRQRRTRPSLKNARVRLQGQDGENEDGVPYINETGKYWSINVAATCGDLLFKLNRSRRVIDCVPDVTFRKLGKFAECGGDRFLLISSDGLFDHLKESRTDEQNNEVAKFIGGLLDNGESVMNVVKKIGSREKYTTLFKDFSQ</sequence>
<feature type="domain" description="PPM-type phosphatase" evidence="2">
    <location>
        <begin position="255"/>
        <end position="610"/>
    </location>
</feature>
<evidence type="ECO:0000256" key="1">
    <source>
        <dbReference type="SAM" id="MobiDB-lite"/>
    </source>
</evidence>